<dbReference type="Proteomes" id="UP000326702">
    <property type="component" value="Chromosome"/>
</dbReference>
<dbReference type="NCBIfam" id="NF047352">
    <property type="entry name" value="P_loop_sacsin"/>
    <property type="match status" value="1"/>
</dbReference>
<evidence type="ECO:0000256" key="1">
    <source>
        <dbReference type="SAM" id="MobiDB-lite"/>
    </source>
</evidence>
<dbReference type="InterPro" id="IPR036890">
    <property type="entry name" value="HATPase_C_sf"/>
</dbReference>
<feature type="region of interest" description="Disordered" evidence="1">
    <location>
        <begin position="310"/>
        <end position="330"/>
    </location>
</feature>
<dbReference type="OrthoDB" id="9776021at2"/>
<keyword evidence="3" id="KW-1185">Reference proteome</keyword>
<dbReference type="KEGG" id="lxl:KDY119_02910"/>
<organism evidence="2 3">
    <name type="scientific">Luteimicrobium xylanilyticum</name>
    <dbReference type="NCBI Taxonomy" id="1133546"/>
    <lineage>
        <taxon>Bacteria</taxon>
        <taxon>Bacillati</taxon>
        <taxon>Actinomycetota</taxon>
        <taxon>Actinomycetes</taxon>
        <taxon>Micrococcales</taxon>
        <taxon>Luteimicrobium</taxon>
    </lineage>
</organism>
<dbReference type="AlphaFoldDB" id="A0A5P9QE95"/>
<reference evidence="2 3" key="1">
    <citation type="submission" date="2019-10" db="EMBL/GenBank/DDBJ databases">
        <title>Genome sequence of Luteimicrobium xylanilyticum HY-24.</title>
        <authorList>
            <person name="Kim D.Y."/>
            <person name="Park H.-Y."/>
        </authorList>
    </citation>
    <scope>NUCLEOTIDE SEQUENCE [LARGE SCALE GENOMIC DNA]</scope>
    <source>
        <strain evidence="2 3">HY-24</strain>
    </source>
</reference>
<accession>A0A5P9QE95</accession>
<dbReference type="EMBL" id="CP045529">
    <property type="protein sequence ID" value="QFU99380.1"/>
    <property type="molecule type" value="Genomic_DNA"/>
</dbReference>
<gene>
    <name evidence="2" type="ORF">KDY119_02910</name>
</gene>
<name>A0A5P9QE95_9MICO</name>
<protein>
    <submittedName>
        <fullName evidence="2">Uncharacterized protein</fullName>
    </submittedName>
</protein>
<proteinExistence type="predicted"/>
<dbReference type="SUPFAM" id="SSF55874">
    <property type="entry name" value="ATPase domain of HSP90 chaperone/DNA topoisomerase II/histidine kinase"/>
    <property type="match status" value="1"/>
</dbReference>
<evidence type="ECO:0000313" key="3">
    <source>
        <dbReference type="Proteomes" id="UP000326702"/>
    </source>
</evidence>
<sequence>MSDAPADPFGTAALRDAAVRAWQSSPTRLREDANLEEDHARGWYRDRVVVELAQNAADAAAAGGGPGELTLRLVEPAGADEPAGYLVAENTGAPLTADGVASLASLRASTKAGPGGAPGGAVVGRFGVGFAAVRSVADEVTVVTRAPDGDTRGVAFSLARTRHVLAEQGLADRLPDRGDALPVLRLPFLPAPDAADHVAAQVGAVELPSPGRTTAVVLALRDDEAVAAVRRQLDDLDDALLLALGALDVVRVETGGEVRTLGRDAFSPERGWRVATAHGAVPAQLLADRPVEERDRTGWSVTWALPVASGGRADAPGTTGTGVVHAPTPTADRTTLPGVLVATLPLDATRRHVVEGPLAEHVAREAGELFARTVAEVAREHPDAALALVPRGVPAGWVDAVVQDAAVAALRDAPLFDGTPARGAVAIEGPVGADAAVVAALRPALHGLTTLPPAARGAARLLGVSVRPLADVVEDLAPGLPPGGWGRALAALAPYASDPDVREALASLPVPVVPAADAPGRPAVVAVTVRGARGVVVGDVPDAVLDVFRAWGVPVAHPDAAHPVLHELGALAPDDPAVLDLPAVRAALSRAADDTAEQDAPDDAARVLVLVAAIRRAHPSVTLPRAAGAVLLPARDGETGEPVAPQAAADLAVPGTWAADVLDLDLLDVDALPPGTDPAALLDAAAALGAHTDLDVVTLRDVVLPGPGEDATLPDDLDDLLGDDVLDHLEALADRVGGGTLVDELDVVVPLDAVPDDATAEVVRHVLAEPRLRAALLARPLGEASHLSGWVRARLGAPFTLPAGDRGPHVPFVPGLDETAPDAVGLADLLTDPRVAEALGAVRGLDALDDDALGDVLDRVADPGVGDDAALADAAALWRALRAAAGRGAVWDPPPDRVLALVLDDDGRSRARVVDAADARVASGPHAAVLGPVVPASPDEVDAVADALDLDVQADDVPPDVDGDAGRWELSPGVLALVPGVPVVAQRHHRLAVAGHPVTWWVTRQVAGQEEPGAVVVHATTTDGLARGLALAAGDWSMRHALAAALADPSAADALVAETAWD</sequence>
<dbReference type="RefSeq" id="WP_153022463.1">
    <property type="nucleotide sequence ID" value="NZ_BAABIH010000008.1"/>
</dbReference>
<dbReference type="Gene3D" id="3.30.565.10">
    <property type="entry name" value="Histidine kinase-like ATPase, C-terminal domain"/>
    <property type="match status" value="1"/>
</dbReference>
<evidence type="ECO:0000313" key="2">
    <source>
        <dbReference type="EMBL" id="QFU99380.1"/>
    </source>
</evidence>